<dbReference type="HOGENOM" id="CLU_1592706_0_0_6"/>
<sequence>MRASEFAISAAPAAEQARSLEDRIHEFDAATGIAGGECLSILVKDAEERIVAGICGAVWGGCLEIRQFRVEETRRRQKLVPGRSPQRSRRRAGGTANGFCSARPPSGSRPSTPNMVSRSWPWWTTTRAASEPAHAQAPWRFRLGAPRSVPRGSGSRGPSIEAASGGT</sequence>
<feature type="region of interest" description="Disordered" evidence="1">
    <location>
        <begin position="74"/>
        <end position="167"/>
    </location>
</feature>
<gene>
    <name evidence="2" type="ORF">MBSD_1701</name>
    <name evidence="3" type="ORF">MBSD_n1932</name>
</gene>
<dbReference type="AlphaFoldDB" id="A0A0K8QPJ8"/>
<evidence type="ECO:0000313" key="4">
    <source>
        <dbReference type="Proteomes" id="UP000253740"/>
    </source>
</evidence>
<protein>
    <submittedName>
        <fullName evidence="3">Uncharacterized protein</fullName>
    </submittedName>
</protein>
<evidence type="ECO:0000313" key="3">
    <source>
        <dbReference type="EMBL" id="GAP66621.1"/>
    </source>
</evidence>
<keyword evidence="4" id="KW-1185">Reference proteome</keyword>
<evidence type="ECO:0000313" key="2">
    <source>
        <dbReference type="EMBL" id="GAN45161.1"/>
    </source>
</evidence>
<reference evidence="2" key="1">
    <citation type="submission" date="2015-03" db="EMBL/GenBank/DDBJ databases">
        <title>Draft genome sequence of Mizugakiibacter sediminis skMP5.</title>
        <authorList>
            <person name="Watanabe T."/>
            <person name="Kojima H."/>
            <person name="Fukui M."/>
        </authorList>
    </citation>
    <scope>NUCLEOTIDE SEQUENCE</scope>
    <source>
        <strain evidence="2">SkMP5</strain>
    </source>
</reference>
<dbReference type="RefSeq" id="WP_148667862.1">
    <property type="nucleotide sequence ID" value="NZ_DF970221.1"/>
</dbReference>
<evidence type="ECO:0000256" key="1">
    <source>
        <dbReference type="SAM" id="MobiDB-lite"/>
    </source>
</evidence>
<name>A0A0K8QPJ8_9GAMM</name>
<reference evidence="3" key="2">
    <citation type="submission" date="2015-08" db="EMBL/GenBank/DDBJ databases">
        <title>Complete DNA Sequence of Pseudomonas syringae pv. actinidiae, the Causal Agent of Kiwifruit Canker Disease.</title>
        <authorList>
            <person name="Rikkerink E.H.A."/>
            <person name="Fineran P.C."/>
        </authorList>
    </citation>
    <scope>NUCLEOTIDE SEQUENCE</scope>
    <source>
        <strain evidence="3">SkMP5</strain>
    </source>
</reference>
<feature type="compositionally biased region" description="Low complexity" evidence="1">
    <location>
        <begin position="146"/>
        <end position="159"/>
    </location>
</feature>
<dbReference type="EMBL" id="DF952379">
    <property type="protein sequence ID" value="GAN45161.1"/>
    <property type="molecule type" value="Genomic_DNA"/>
</dbReference>
<dbReference type="Proteomes" id="UP000253740">
    <property type="component" value="Unassembled WGS sequence"/>
</dbReference>
<proteinExistence type="predicted"/>
<dbReference type="EMBL" id="DF970221">
    <property type="protein sequence ID" value="GAP66621.1"/>
    <property type="molecule type" value="Genomic_DNA"/>
</dbReference>
<organism evidence="3">
    <name type="scientific">Mizugakiibacter sediminis</name>
    <dbReference type="NCBI Taxonomy" id="1475481"/>
    <lineage>
        <taxon>Bacteria</taxon>
        <taxon>Pseudomonadati</taxon>
        <taxon>Pseudomonadota</taxon>
        <taxon>Gammaproteobacteria</taxon>
        <taxon>Lysobacterales</taxon>
        <taxon>Rhodanobacteraceae</taxon>
        <taxon>Mizugakiibacter</taxon>
    </lineage>
</organism>
<accession>A0A0K8QPJ8</accession>
<feature type="compositionally biased region" description="Polar residues" evidence="1">
    <location>
        <begin position="108"/>
        <end position="128"/>
    </location>
</feature>